<dbReference type="CDD" id="cd00096">
    <property type="entry name" value="Ig"/>
    <property type="match status" value="1"/>
</dbReference>
<feature type="domain" description="Ig-like" evidence="8">
    <location>
        <begin position="266"/>
        <end position="332"/>
    </location>
</feature>
<dbReference type="Proteomes" id="UP000694941">
    <property type="component" value="Unplaced"/>
</dbReference>
<dbReference type="InterPro" id="IPR013162">
    <property type="entry name" value="CD80_C2-set"/>
</dbReference>
<dbReference type="PROSITE" id="PS50835">
    <property type="entry name" value="IG_LIKE"/>
    <property type="match status" value="5"/>
</dbReference>
<dbReference type="GeneID" id="106458487"/>
<dbReference type="RefSeq" id="XP_022240423.1">
    <property type="nucleotide sequence ID" value="XM_022384715.1"/>
</dbReference>
<feature type="region of interest" description="Disordered" evidence="6">
    <location>
        <begin position="519"/>
        <end position="564"/>
    </location>
</feature>
<evidence type="ECO:0000259" key="8">
    <source>
        <dbReference type="PROSITE" id="PS50835"/>
    </source>
</evidence>
<keyword evidence="5" id="KW-0393">Immunoglobulin domain</keyword>
<evidence type="ECO:0000256" key="6">
    <source>
        <dbReference type="SAM" id="MobiDB-lite"/>
    </source>
</evidence>
<dbReference type="InterPro" id="IPR003598">
    <property type="entry name" value="Ig_sub2"/>
</dbReference>
<dbReference type="InterPro" id="IPR036179">
    <property type="entry name" value="Ig-like_dom_sf"/>
</dbReference>
<feature type="compositionally biased region" description="Polar residues" evidence="6">
    <location>
        <begin position="551"/>
        <end position="564"/>
    </location>
</feature>
<dbReference type="InterPro" id="IPR051275">
    <property type="entry name" value="Cell_adhesion_signaling"/>
</dbReference>
<proteinExistence type="predicted"/>
<keyword evidence="4" id="KW-0325">Glycoprotein</keyword>
<evidence type="ECO:0000256" key="3">
    <source>
        <dbReference type="ARBA" id="ARBA00023157"/>
    </source>
</evidence>
<dbReference type="Pfam" id="PF13895">
    <property type="entry name" value="Ig_2"/>
    <property type="match status" value="1"/>
</dbReference>
<evidence type="ECO:0000313" key="9">
    <source>
        <dbReference type="Proteomes" id="UP000694941"/>
    </source>
</evidence>
<dbReference type="Pfam" id="PF13927">
    <property type="entry name" value="Ig_3"/>
    <property type="match status" value="2"/>
</dbReference>
<feature type="domain" description="Ig-like" evidence="8">
    <location>
        <begin position="351"/>
        <end position="443"/>
    </location>
</feature>
<evidence type="ECO:0000256" key="4">
    <source>
        <dbReference type="ARBA" id="ARBA00023180"/>
    </source>
</evidence>
<dbReference type="InterPro" id="IPR007110">
    <property type="entry name" value="Ig-like_dom"/>
</dbReference>
<feature type="compositionally biased region" description="Low complexity" evidence="6">
    <location>
        <begin position="535"/>
        <end position="544"/>
    </location>
</feature>
<keyword evidence="9" id="KW-1185">Reference proteome</keyword>
<feature type="domain" description="Ig-like" evidence="8">
    <location>
        <begin position="180"/>
        <end position="261"/>
    </location>
</feature>
<keyword evidence="3" id="KW-1015">Disulfide bond</keyword>
<dbReference type="SUPFAM" id="SSF48726">
    <property type="entry name" value="Immunoglobulin"/>
    <property type="match status" value="5"/>
</dbReference>
<protein>
    <submittedName>
        <fullName evidence="10">Irregular chiasm C-roughest protein-like isoform X1</fullName>
    </submittedName>
</protein>
<dbReference type="Gene3D" id="2.60.40.10">
    <property type="entry name" value="Immunoglobulins"/>
    <property type="match status" value="5"/>
</dbReference>
<evidence type="ECO:0000256" key="7">
    <source>
        <dbReference type="SAM" id="Phobius"/>
    </source>
</evidence>
<organism evidence="9 10">
    <name type="scientific">Limulus polyphemus</name>
    <name type="common">Atlantic horseshoe crab</name>
    <dbReference type="NCBI Taxonomy" id="6850"/>
    <lineage>
        <taxon>Eukaryota</taxon>
        <taxon>Metazoa</taxon>
        <taxon>Ecdysozoa</taxon>
        <taxon>Arthropoda</taxon>
        <taxon>Chelicerata</taxon>
        <taxon>Merostomata</taxon>
        <taxon>Xiphosura</taxon>
        <taxon>Limulidae</taxon>
        <taxon>Limulus</taxon>
    </lineage>
</organism>
<feature type="transmembrane region" description="Helical" evidence="7">
    <location>
        <begin position="460"/>
        <end position="484"/>
    </location>
</feature>
<dbReference type="InterPro" id="IPR003599">
    <property type="entry name" value="Ig_sub"/>
</dbReference>
<feature type="region of interest" description="Disordered" evidence="6">
    <location>
        <begin position="494"/>
        <end position="513"/>
    </location>
</feature>
<sequence length="659" mass="73237">MLQWTREGFGLGSDRELIGFPRYTMAGNDEEGDFSLQIVNAQLDDDAEFQCQVGAAEGVKGIRSKTATITVTVPPEPPQIVQGHYLVTTAGNSVQLICEAHAGKPPAELSWLDGEGDVVASDTEYETRVLSDAKRANAILKWELTPTRKHHMKNFTCRSENPALKQPAFATIRLEVKYAPEVNLTALNRNLVEYDDVQLYCEVEANPMDVIYKWYRNNEIIVGDHTTHLLINRLGREYNKNNISCEVSNSVGKKRSTVVLDVLYGPKIKESISIVAADSGDEVSLRCDADGNPKPEIAWIREDLNRIIGVGSILVLSDVTAEKVGKYTCRATVAGFPETSTHIMVYIKGPPKVQGRSVQYGQLGQKVEVECVIYSVPDPVQIKWTKNSQVVNIDNSHGYEIVTQPLPAGARHLLIIHNAEKNDFGMYNCSVWNDFGHDSMLISLERQGFRRISIEHIPTLIVIAGVIGGIFFVVCITIIVILCLRRITLSKGKEFGSEKHGKPSDTMSSRGSDFKIDVHTTSSITNDNDRSWDETSNTTRTGTSDTHDYNKYSTDYSESSFPPSIETQNINTYSPFVDYSQEYPQRITGLSSRPSYYLDDTGIRDGGYQADFSNPYIGSSHSDLLLPQVAHFSPRDKTKHYITSSSQVGQRTDALGTNV</sequence>
<keyword evidence="7" id="KW-1133">Transmembrane helix</keyword>
<keyword evidence="7" id="KW-0812">Transmembrane</keyword>
<name>A0ABM1S9W8_LIMPO</name>
<dbReference type="SMART" id="SM00409">
    <property type="entry name" value="IG"/>
    <property type="match status" value="5"/>
</dbReference>
<gene>
    <name evidence="10" type="primary">LOC106458487</name>
</gene>
<evidence type="ECO:0000256" key="5">
    <source>
        <dbReference type="ARBA" id="ARBA00023319"/>
    </source>
</evidence>
<accession>A0ABM1S9W8</accession>
<feature type="domain" description="Ig-like" evidence="8">
    <location>
        <begin position="1"/>
        <end position="70"/>
    </location>
</feature>
<comment type="subcellular location">
    <subcellularLocation>
        <location evidence="1">Membrane</location>
        <topology evidence="1">Single-pass type I membrane protein</topology>
    </subcellularLocation>
</comment>
<evidence type="ECO:0000313" key="10">
    <source>
        <dbReference type="RefSeq" id="XP_022240423.1"/>
    </source>
</evidence>
<evidence type="ECO:0000256" key="1">
    <source>
        <dbReference type="ARBA" id="ARBA00004479"/>
    </source>
</evidence>
<dbReference type="PANTHER" id="PTHR11640">
    <property type="entry name" value="NEPHRIN"/>
    <property type="match status" value="1"/>
</dbReference>
<reference evidence="10" key="1">
    <citation type="submission" date="2025-08" db="UniProtKB">
        <authorList>
            <consortium name="RefSeq"/>
        </authorList>
    </citation>
    <scope>IDENTIFICATION</scope>
    <source>
        <tissue evidence="10">Muscle</tissue>
    </source>
</reference>
<feature type="compositionally biased region" description="Basic and acidic residues" evidence="6">
    <location>
        <begin position="494"/>
        <end position="503"/>
    </location>
</feature>
<keyword evidence="2 7" id="KW-0472">Membrane</keyword>
<dbReference type="PANTHER" id="PTHR11640:SF31">
    <property type="entry name" value="IRREGULAR CHIASM C-ROUGHEST PROTEIN-RELATED"/>
    <property type="match status" value="1"/>
</dbReference>
<dbReference type="Pfam" id="PF08205">
    <property type="entry name" value="C2-set_2"/>
    <property type="match status" value="1"/>
</dbReference>
<dbReference type="InterPro" id="IPR013783">
    <property type="entry name" value="Ig-like_fold"/>
</dbReference>
<dbReference type="SMART" id="SM00408">
    <property type="entry name" value="IGc2"/>
    <property type="match status" value="4"/>
</dbReference>
<dbReference type="CDD" id="cd12087">
    <property type="entry name" value="TM_EGFR-like"/>
    <property type="match status" value="1"/>
</dbReference>
<evidence type="ECO:0000256" key="2">
    <source>
        <dbReference type="ARBA" id="ARBA00023136"/>
    </source>
</evidence>
<feature type="domain" description="Ig-like" evidence="8">
    <location>
        <begin position="78"/>
        <end position="173"/>
    </location>
</feature>